<dbReference type="AlphaFoldDB" id="A0A6G1BPE2"/>
<dbReference type="EMBL" id="SPHZ02000012">
    <property type="protein sequence ID" value="KAF0889746.1"/>
    <property type="molecule type" value="Genomic_DNA"/>
</dbReference>
<dbReference type="Pfam" id="PF05221">
    <property type="entry name" value="AdoHcyase"/>
    <property type="match status" value="1"/>
</dbReference>
<keyword evidence="5" id="KW-1185">Reference proteome</keyword>
<sequence length="91" mass="10233">MIYCLDFKESKQAAASSVIPQLELWKEKGSSKYEKKVYVLPKHLDEKVASLHLGKLGARLTKLNQFQAGYISVQWKGPTSPHTTTTKLDTP</sequence>
<proteinExistence type="predicted"/>
<comment type="caution">
    <text evidence="4">The sequence shown here is derived from an EMBL/GenBank/DDBJ whole genome shotgun (WGS) entry which is preliminary data.</text>
</comment>
<name>A0A6G1BPE2_9ORYZ</name>
<dbReference type="GO" id="GO:0004013">
    <property type="term" value="F:adenosylhomocysteinase activity"/>
    <property type="evidence" value="ECO:0007669"/>
    <property type="project" value="TreeGrafter"/>
</dbReference>
<dbReference type="PANTHER" id="PTHR23420">
    <property type="entry name" value="ADENOSYLHOMOCYSTEINASE"/>
    <property type="match status" value="1"/>
</dbReference>
<evidence type="ECO:0000313" key="4">
    <source>
        <dbReference type="EMBL" id="KAF0889746.1"/>
    </source>
</evidence>
<evidence type="ECO:0000256" key="1">
    <source>
        <dbReference type="ARBA" id="ARBA00002639"/>
    </source>
</evidence>
<dbReference type="GO" id="GO:0033353">
    <property type="term" value="P:S-adenosylmethionine cycle"/>
    <property type="evidence" value="ECO:0007669"/>
    <property type="project" value="TreeGrafter"/>
</dbReference>
<dbReference type="Proteomes" id="UP000479710">
    <property type="component" value="Unassembled WGS sequence"/>
</dbReference>
<reference evidence="4 5" key="1">
    <citation type="submission" date="2019-11" db="EMBL/GenBank/DDBJ databases">
        <title>Whole genome sequence of Oryza granulata.</title>
        <authorList>
            <person name="Li W."/>
        </authorList>
    </citation>
    <scope>NUCLEOTIDE SEQUENCE [LARGE SCALE GENOMIC DNA]</scope>
    <source>
        <strain evidence="5">cv. Menghai</strain>
        <tissue evidence="4">Leaf</tissue>
    </source>
</reference>
<dbReference type="OrthoDB" id="1679421at2759"/>
<dbReference type="InterPro" id="IPR042172">
    <property type="entry name" value="Adenosylhomocyst_ase-like_sf"/>
</dbReference>
<dbReference type="SUPFAM" id="SSF52283">
    <property type="entry name" value="Formate/glycerate dehydrogenase catalytic domain-like"/>
    <property type="match status" value="1"/>
</dbReference>
<organism evidence="4 5">
    <name type="scientific">Oryza meyeriana var. granulata</name>
    <dbReference type="NCBI Taxonomy" id="110450"/>
    <lineage>
        <taxon>Eukaryota</taxon>
        <taxon>Viridiplantae</taxon>
        <taxon>Streptophyta</taxon>
        <taxon>Embryophyta</taxon>
        <taxon>Tracheophyta</taxon>
        <taxon>Spermatophyta</taxon>
        <taxon>Magnoliopsida</taxon>
        <taxon>Liliopsida</taxon>
        <taxon>Poales</taxon>
        <taxon>Poaceae</taxon>
        <taxon>BOP clade</taxon>
        <taxon>Oryzoideae</taxon>
        <taxon>Oryzeae</taxon>
        <taxon>Oryzinae</taxon>
        <taxon>Oryza</taxon>
        <taxon>Oryza meyeriana</taxon>
    </lineage>
</organism>
<evidence type="ECO:0000313" key="5">
    <source>
        <dbReference type="Proteomes" id="UP000479710"/>
    </source>
</evidence>
<evidence type="ECO:0000256" key="3">
    <source>
        <dbReference type="ARBA" id="ARBA00033091"/>
    </source>
</evidence>
<protein>
    <recommendedName>
        <fullName evidence="2">Adenosylhomocysteinase</fullName>
    </recommendedName>
    <alternativeName>
        <fullName evidence="3">S-adenosyl-L-homocysteine hydrolase</fullName>
    </alternativeName>
</protein>
<evidence type="ECO:0000256" key="2">
    <source>
        <dbReference type="ARBA" id="ARBA00022091"/>
    </source>
</evidence>
<comment type="function">
    <text evidence="1">Adenosylhomocysteine is a competitive inhibitor of S-adenosyl-L-methionine-dependent methyl transferase reactions; therefore adenosylhomocysteinase may play a key role in the control of methylations via regulation of the intracellular concentration of adenosylhomocysteine.</text>
</comment>
<gene>
    <name evidence="4" type="ORF">E2562_030520</name>
</gene>
<accession>A0A6G1BPE2</accession>
<dbReference type="PANTHER" id="PTHR23420:SF0">
    <property type="entry name" value="ADENOSYLHOMOCYSTEINASE"/>
    <property type="match status" value="1"/>
</dbReference>
<dbReference type="GO" id="GO:0005829">
    <property type="term" value="C:cytosol"/>
    <property type="evidence" value="ECO:0007669"/>
    <property type="project" value="TreeGrafter"/>
</dbReference>
<dbReference type="Gene3D" id="3.40.50.1480">
    <property type="entry name" value="Adenosylhomocysteinase-like"/>
    <property type="match status" value="1"/>
</dbReference>
<dbReference type="InterPro" id="IPR000043">
    <property type="entry name" value="Adenosylhomocysteinase-like"/>
</dbReference>